<evidence type="ECO:0000313" key="3">
    <source>
        <dbReference type="Proteomes" id="UP000001640"/>
    </source>
</evidence>
<organism evidence="2 3">
    <name type="scientific">Naumovozyma castellii</name>
    <name type="common">Yeast</name>
    <name type="synonym">Saccharomyces castellii</name>
    <dbReference type="NCBI Taxonomy" id="27288"/>
    <lineage>
        <taxon>Eukaryota</taxon>
        <taxon>Fungi</taxon>
        <taxon>Dikarya</taxon>
        <taxon>Ascomycota</taxon>
        <taxon>Saccharomycotina</taxon>
        <taxon>Saccharomycetes</taxon>
        <taxon>Saccharomycetales</taxon>
        <taxon>Saccharomycetaceae</taxon>
        <taxon>Naumovozyma</taxon>
    </lineage>
</organism>
<feature type="compositionally biased region" description="Polar residues" evidence="1">
    <location>
        <begin position="136"/>
        <end position="150"/>
    </location>
</feature>
<accession>G0V926</accession>
<sequence length="163" mass="19268">MSRAYLSASMRESETSLAYSLNEGYFNHSYKSPSVFCVSSSHSQGFAWNQDLFASQHQQLCKVIYDGHVDNMTNLIATIRDYIPNKRKPNRYRDTLYDEDESEDEEEESDYYYYLMNRSRRKSEHSISFKSDSKTGKYQKNETTYVEVESNTPENEHLRWLLS</sequence>
<feature type="compositionally biased region" description="Acidic residues" evidence="1">
    <location>
        <begin position="97"/>
        <end position="108"/>
    </location>
</feature>
<feature type="region of interest" description="Disordered" evidence="1">
    <location>
        <begin position="120"/>
        <end position="150"/>
    </location>
</feature>
<name>G0V926_NAUCA</name>
<dbReference type="eggNOG" id="ENOG502S4UZ">
    <property type="taxonomic scope" value="Eukaryota"/>
</dbReference>
<proteinExistence type="predicted"/>
<dbReference type="HOGENOM" id="CLU_126659_0_0_1"/>
<dbReference type="OrthoDB" id="4063176at2759"/>
<dbReference type="AlphaFoldDB" id="G0V926"/>
<dbReference type="Proteomes" id="UP000001640">
    <property type="component" value="Chromosome 1"/>
</dbReference>
<dbReference type="FunCoup" id="G0V926">
    <property type="interactions" value="35"/>
</dbReference>
<dbReference type="OMA" id="QYQQMCK"/>
<feature type="region of interest" description="Disordered" evidence="1">
    <location>
        <begin position="86"/>
        <end position="108"/>
    </location>
</feature>
<reference evidence="3" key="1">
    <citation type="journal article" date="2011" name="Proc. Natl. Acad. Sci. U.S.A.">
        <title>Evolutionary erosion of yeast sex chromosomes by mating-type switching accidents.</title>
        <authorList>
            <person name="Gordon J.L."/>
            <person name="Armisen D."/>
            <person name="Proux-Wera E."/>
            <person name="Oheigeartaigh S.S."/>
            <person name="Byrne K.P."/>
            <person name="Wolfe K.H."/>
        </authorList>
    </citation>
    <scope>NUCLEOTIDE SEQUENCE [LARGE SCALE GENOMIC DNA]</scope>
    <source>
        <strain evidence="3">ATCC 76901 / BCRC 22586 / CBS 4309 / NBRC 1992 / NRRL Y-12630</strain>
    </source>
</reference>
<evidence type="ECO:0000256" key="1">
    <source>
        <dbReference type="SAM" id="MobiDB-lite"/>
    </source>
</evidence>
<dbReference type="KEGG" id="ncs:NCAS_0A14180"/>
<feature type="compositionally biased region" description="Basic and acidic residues" evidence="1">
    <location>
        <begin position="124"/>
        <end position="135"/>
    </location>
</feature>
<reference key="2">
    <citation type="submission" date="2011-08" db="EMBL/GenBank/DDBJ databases">
        <title>Genome sequence of Naumovozyma castellii.</title>
        <authorList>
            <person name="Gordon J.L."/>
            <person name="Armisen D."/>
            <person name="Proux-Wera E."/>
            <person name="OhEigeartaigh S.S."/>
            <person name="Byrne K.P."/>
            <person name="Wolfe K.H."/>
        </authorList>
    </citation>
    <scope>NUCLEOTIDE SEQUENCE</scope>
    <source>
        <strain>Type strain:CBS 4309</strain>
    </source>
</reference>
<dbReference type="InParanoid" id="G0V926"/>
<dbReference type="RefSeq" id="XP_003674355.1">
    <property type="nucleotide sequence ID" value="XM_003674307.1"/>
</dbReference>
<keyword evidence="3" id="KW-1185">Reference proteome</keyword>
<protein>
    <submittedName>
        <fullName evidence="2">Uncharacterized protein</fullName>
    </submittedName>
</protein>
<dbReference type="GeneID" id="96901452"/>
<dbReference type="EMBL" id="HE576752">
    <property type="protein sequence ID" value="CCC67976.1"/>
    <property type="molecule type" value="Genomic_DNA"/>
</dbReference>
<gene>
    <name evidence="2" type="primary">NCAS0A14180</name>
    <name evidence="2" type="ordered locus">NCAS_0A14180</name>
</gene>
<evidence type="ECO:0000313" key="2">
    <source>
        <dbReference type="EMBL" id="CCC67976.1"/>
    </source>
</evidence>